<dbReference type="RefSeq" id="WP_114794567.1">
    <property type="nucleotide sequence ID" value="NZ_QQZY01000001.1"/>
</dbReference>
<name>A0A7M2Z1L2_9ACTN</name>
<gene>
    <name evidence="3" type="ORF">Gocc_0083</name>
</gene>
<feature type="domain" description="Hydantoinase/oxoprolinase N-terminal" evidence="2">
    <location>
        <begin position="4"/>
        <end position="185"/>
    </location>
</feature>
<reference evidence="3 4" key="1">
    <citation type="submission" date="2018-07" db="EMBL/GenBank/DDBJ databases">
        <title>High-quality-draft genome sequence of Gaiella occulta.</title>
        <authorList>
            <person name="Severino R."/>
            <person name="Froufe H.J.C."/>
            <person name="Rainey F.A."/>
            <person name="Barroso C."/>
            <person name="Albuquerque L."/>
            <person name="Lobo-Da-Cunha A."/>
            <person name="Da Costa M.S."/>
            <person name="Egas C."/>
        </authorList>
    </citation>
    <scope>NUCLEOTIDE SEQUENCE [LARGE SCALE GENOMIC DNA]</scope>
    <source>
        <strain evidence="3 4">F2-233</strain>
    </source>
</reference>
<evidence type="ECO:0000259" key="2">
    <source>
        <dbReference type="Pfam" id="PF05378"/>
    </source>
</evidence>
<dbReference type="InterPro" id="IPR043129">
    <property type="entry name" value="ATPase_NBD"/>
</dbReference>
<dbReference type="AlphaFoldDB" id="A0A7M2Z1L2"/>
<evidence type="ECO:0000313" key="3">
    <source>
        <dbReference type="EMBL" id="RDI75664.1"/>
    </source>
</evidence>
<dbReference type="PANTHER" id="PTHR11365">
    <property type="entry name" value="5-OXOPROLINASE RELATED"/>
    <property type="match status" value="1"/>
</dbReference>
<proteinExistence type="predicted"/>
<dbReference type="Pfam" id="PF01968">
    <property type="entry name" value="Hydantoinase_A"/>
    <property type="match status" value="1"/>
</dbReference>
<comment type="caution">
    <text evidence="3">The sequence shown here is derived from an EMBL/GenBank/DDBJ whole genome shotgun (WGS) entry which is preliminary data.</text>
</comment>
<dbReference type="GO" id="GO:0017168">
    <property type="term" value="F:5-oxoprolinase (ATP-hydrolyzing) activity"/>
    <property type="evidence" value="ECO:0007669"/>
    <property type="project" value="TreeGrafter"/>
</dbReference>
<dbReference type="Proteomes" id="UP000254134">
    <property type="component" value="Unassembled WGS sequence"/>
</dbReference>
<dbReference type="GO" id="GO:0006749">
    <property type="term" value="P:glutathione metabolic process"/>
    <property type="evidence" value="ECO:0007669"/>
    <property type="project" value="TreeGrafter"/>
</dbReference>
<evidence type="ECO:0000313" key="4">
    <source>
        <dbReference type="Proteomes" id="UP000254134"/>
    </source>
</evidence>
<dbReference type="SUPFAM" id="SSF53067">
    <property type="entry name" value="Actin-like ATPase domain"/>
    <property type="match status" value="1"/>
</dbReference>
<reference evidence="4" key="2">
    <citation type="journal article" date="2019" name="MicrobiologyOpen">
        <title>High-quality draft genome sequence of Gaiella occulta isolated from a 150 meter deep mineral water borehole and comparison with the genome sequences of other deep-branching lineages of the phylum Actinobacteria.</title>
        <authorList>
            <person name="Severino R."/>
            <person name="Froufe H.J.C."/>
            <person name="Barroso C."/>
            <person name="Albuquerque L."/>
            <person name="Lobo-da-Cunha A."/>
            <person name="da Costa M.S."/>
            <person name="Egas C."/>
        </authorList>
    </citation>
    <scope>NUCLEOTIDE SEQUENCE [LARGE SCALE GENOMIC DNA]</scope>
    <source>
        <strain evidence="4">F2-233</strain>
    </source>
</reference>
<feature type="domain" description="Hydantoinase A/oxoprolinase" evidence="1">
    <location>
        <begin position="206"/>
        <end position="494"/>
    </location>
</feature>
<dbReference type="InterPro" id="IPR045079">
    <property type="entry name" value="Oxoprolinase-like"/>
</dbReference>
<dbReference type="Gene3D" id="3.30.420.40">
    <property type="match status" value="1"/>
</dbReference>
<dbReference type="InterPro" id="IPR008040">
    <property type="entry name" value="Hydant_A_N"/>
</dbReference>
<protein>
    <submittedName>
        <fullName evidence="3">N-methylhydantoinase A/acetone carboxylase beta subunit</fullName>
    </submittedName>
</protein>
<sequence>MRVVGVDIGGTFTDFMLYDMESGDVRVHKVPSTPDEPERAMVLGLAELCAEAGLTAADVTGVFHGTTVATNAILEHDGSVAGMITTRGFRDVVHIGRHQRPLHYSVMQDIPWQTLPFVRRRHRKVVSERVVPPNGEVLVPLAEDEVRTAARELRDDGVEAVAVCFLFSYLNPDHERRAAAIVREEMPDAFVTTSADIFPQFREFERFTTATMSAFVGPRTGTYLHRLGTALEAEGVTGELHVMMSSGGVASVRTAAERPVTLLLSGPAAGILGGQWAAALAGRRRLITFDMGGTSADIGIVTEDGVSEASARDTWVGGYPLLVPMLDVHTIGAGGGSIAYVDEGGAFRVGPRSARAIPGPACYGHGGREPTISDAHVVLGRIDPERFLGGRMKLDREAAVTVVKKLSERLGLGLLETAEGILTIANSNMARAIRSRTIEKGHDPREFALVAFGGAGPLHAADVADLLEIPEVLVPPHPGITSAGGLLTSDLKYDQMRTVFQLQGSVDVGRLNRELDGLAAELRGWLERDGVSGRDVEVIRALDCRYVGQGYELRVTLQEGPFSEAALEQFHVLHEREYGSAYHDPIEIVNARVTAVGRRPSLDSVPVTNGRLDAALVATSESVFRVGGTLQALVTRFYDRGLLPLDESFTGPAVIFHLDTTTVVPPGWNAQADASGNLILTKVSAS</sequence>
<accession>A0A7M2Z1L2</accession>
<dbReference type="OrthoDB" id="9768323at2"/>
<organism evidence="3 4">
    <name type="scientific">Gaiella occulta</name>
    <dbReference type="NCBI Taxonomy" id="1002870"/>
    <lineage>
        <taxon>Bacteria</taxon>
        <taxon>Bacillati</taxon>
        <taxon>Actinomycetota</taxon>
        <taxon>Thermoleophilia</taxon>
        <taxon>Gaiellales</taxon>
        <taxon>Gaiellaceae</taxon>
        <taxon>Gaiella</taxon>
    </lineage>
</organism>
<dbReference type="InterPro" id="IPR002821">
    <property type="entry name" value="Hydantoinase_A"/>
</dbReference>
<dbReference type="GO" id="GO:0005829">
    <property type="term" value="C:cytosol"/>
    <property type="evidence" value="ECO:0007669"/>
    <property type="project" value="TreeGrafter"/>
</dbReference>
<dbReference type="EMBL" id="QQZY01000001">
    <property type="protein sequence ID" value="RDI75664.1"/>
    <property type="molecule type" value="Genomic_DNA"/>
</dbReference>
<evidence type="ECO:0000259" key="1">
    <source>
        <dbReference type="Pfam" id="PF01968"/>
    </source>
</evidence>
<dbReference type="PANTHER" id="PTHR11365:SF23">
    <property type="entry name" value="HYPOTHETICAL 5-OXOPROLINASE (EUROFUNG)-RELATED"/>
    <property type="match status" value="1"/>
</dbReference>
<keyword evidence="4" id="KW-1185">Reference proteome</keyword>
<dbReference type="Pfam" id="PF05378">
    <property type="entry name" value="Hydant_A_N"/>
    <property type="match status" value="1"/>
</dbReference>